<reference evidence="2 3" key="1">
    <citation type="submission" date="2015-09" db="EMBL/GenBank/DDBJ databases">
        <title>Trachymyrmex zeteki WGS genome.</title>
        <authorList>
            <person name="Nygaard S."/>
            <person name="Hu H."/>
            <person name="Boomsma J."/>
            <person name="Zhang G."/>
        </authorList>
    </citation>
    <scope>NUCLEOTIDE SEQUENCE [LARGE SCALE GENOMIC DNA]</scope>
    <source>
        <strain evidence="2">Tzet28-1</strain>
        <tissue evidence="2">Whole body</tissue>
    </source>
</reference>
<name>A0A151XBD7_9HYME</name>
<evidence type="ECO:0000256" key="1">
    <source>
        <dbReference type="SAM" id="MobiDB-lite"/>
    </source>
</evidence>
<accession>A0A151XBD7</accession>
<organism evidence="2 3">
    <name type="scientific">Mycetomoellerius zeteki</name>
    <dbReference type="NCBI Taxonomy" id="64791"/>
    <lineage>
        <taxon>Eukaryota</taxon>
        <taxon>Metazoa</taxon>
        <taxon>Ecdysozoa</taxon>
        <taxon>Arthropoda</taxon>
        <taxon>Hexapoda</taxon>
        <taxon>Insecta</taxon>
        <taxon>Pterygota</taxon>
        <taxon>Neoptera</taxon>
        <taxon>Endopterygota</taxon>
        <taxon>Hymenoptera</taxon>
        <taxon>Apocrita</taxon>
        <taxon>Aculeata</taxon>
        <taxon>Formicoidea</taxon>
        <taxon>Formicidae</taxon>
        <taxon>Myrmicinae</taxon>
        <taxon>Mycetomoellerius</taxon>
    </lineage>
</organism>
<sequence>AAACTSSCLREPPWLLSARLGSPSLPPSPPPPPRCTAGAGENRRRRLCGHQTRAWRTTKDDAQLRRMRTKWGRSKKSFNLRGKQRRVNAVSTLTTIRAPAVKICSCDCIIAPYEQVLQGQLFDYGRHSFFSFKTFILFNNLIRFIIYTRKRKKLNQFNINVAFATYQIISIKTDYTRTQKNSFSKKIVFSSESRDDSQTIPLTWFLCSLPPFLFSPALPLIVIGERARKREIDEERDKLRGREKRGETPFLRWGLGYPAATASPGSIPTIPTKVQATLSLCLRARSVCLPNLPSRALESPEKISTIAGSFRLALLRSGQYISVRIAHSRFRSNKSIRSVLLNWFRTKHFPPIADTTWHRR</sequence>
<feature type="compositionally biased region" description="Pro residues" evidence="1">
    <location>
        <begin position="24"/>
        <end position="34"/>
    </location>
</feature>
<dbReference type="AlphaFoldDB" id="A0A151XBD7"/>
<proteinExistence type="predicted"/>
<dbReference type="EMBL" id="KQ982335">
    <property type="protein sequence ID" value="KYQ57639.1"/>
    <property type="molecule type" value="Genomic_DNA"/>
</dbReference>
<evidence type="ECO:0000313" key="3">
    <source>
        <dbReference type="Proteomes" id="UP000075809"/>
    </source>
</evidence>
<dbReference type="Proteomes" id="UP000075809">
    <property type="component" value="Unassembled WGS sequence"/>
</dbReference>
<evidence type="ECO:0000313" key="2">
    <source>
        <dbReference type="EMBL" id="KYQ57639.1"/>
    </source>
</evidence>
<protein>
    <submittedName>
        <fullName evidence="2">Uncharacterized protein</fullName>
    </submittedName>
</protein>
<feature type="non-terminal residue" evidence="2">
    <location>
        <position position="1"/>
    </location>
</feature>
<gene>
    <name evidence="2" type="ORF">ALC60_03601</name>
</gene>
<feature type="region of interest" description="Disordered" evidence="1">
    <location>
        <begin position="19"/>
        <end position="42"/>
    </location>
</feature>
<keyword evidence="3" id="KW-1185">Reference proteome</keyword>